<feature type="domain" description="Mop" evidence="7">
    <location>
        <begin position="123"/>
        <end position="189"/>
    </location>
</feature>
<evidence type="ECO:0000256" key="2">
    <source>
        <dbReference type="ARBA" id="ARBA00022448"/>
    </source>
</evidence>
<dbReference type="InterPro" id="IPR005116">
    <property type="entry name" value="Transp-assoc_OB_typ1"/>
</dbReference>
<keyword evidence="3 5" id="KW-0500">Molybdenum</keyword>
<dbReference type="GO" id="GO:0015689">
    <property type="term" value="P:molybdate ion transport"/>
    <property type="evidence" value="ECO:0007669"/>
    <property type="project" value="UniProtKB-UniRule"/>
</dbReference>
<dbReference type="InterPro" id="IPR036388">
    <property type="entry name" value="WH-like_DNA-bd_sf"/>
</dbReference>
<evidence type="ECO:0000256" key="5">
    <source>
        <dbReference type="PIRNR" id="PIRNR005763"/>
    </source>
</evidence>
<dbReference type="Proteomes" id="UP000254069">
    <property type="component" value="Unassembled WGS sequence"/>
</dbReference>
<evidence type="ECO:0000256" key="3">
    <source>
        <dbReference type="ARBA" id="ARBA00022505"/>
    </source>
</evidence>
<dbReference type="PROSITE" id="PS51866">
    <property type="entry name" value="MOP"/>
    <property type="match status" value="1"/>
</dbReference>
<dbReference type="GO" id="GO:0006355">
    <property type="term" value="P:regulation of DNA-templated transcription"/>
    <property type="evidence" value="ECO:0007669"/>
    <property type="project" value="InterPro"/>
</dbReference>
<keyword evidence="2 5" id="KW-0813">Transport</keyword>
<dbReference type="NCBIfam" id="TIGR00637">
    <property type="entry name" value="ModE_repress"/>
    <property type="match status" value="1"/>
</dbReference>
<dbReference type="EMBL" id="UGYO01000001">
    <property type="protein sequence ID" value="SUI65717.1"/>
    <property type="molecule type" value="Genomic_DNA"/>
</dbReference>
<name>A0A379ZQW9_9GAMM</name>
<evidence type="ECO:0000259" key="7">
    <source>
        <dbReference type="PROSITE" id="PS51866"/>
    </source>
</evidence>
<dbReference type="RefSeq" id="WP_025888209.1">
    <property type="nucleotide sequence ID" value="NZ_AP024610.1"/>
</dbReference>
<evidence type="ECO:0000313" key="9">
    <source>
        <dbReference type="Proteomes" id="UP000254069"/>
    </source>
</evidence>
<dbReference type="InterPro" id="IPR004606">
    <property type="entry name" value="Mop_domain"/>
</dbReference>
<dbReference type="AlphaFoldDB" id="A0A379ZQW9"/>
<reference evidence="8 9" key="1">
    <citation type="submission" date="2018-06" db="EMBL/GenBank/DDBJ databases">
        <authorList>
            <consortium name="Pathogen Informatics"/>
            <person name="Doyle S."/>
        </authorList>
    </citation>
    <scope>NUCLEOTIDE SEQUENCE [LARGE SCALE GENOMIC DNA]</scope>
    <source>
        <strain evidence="8 9">NCTC10738</strain>
    </source>
</reference>
<accession>A0A379ZQW9</accession>
<dbReference type="InterPro" id="IPR003725">
    <property type="entry name" value="ModE-bd_N"/>
</dbReference>
<dbReference type="PANTHER" id="PTHR30432">
    <property type="entry name" value="TRANSCRIPTIONAL REGULATOR MODE"/>
    <property type="match status" value="1"/>
</dbReference>
<feature type="region of interest" description="Required for dimer formation and molybdate binding" evidence="6">
    <location>
        <begin position="124"/>
        <end position="132"/>
    </location>
</feature>
<keyword evidence="4" id="KW-0677">Repeat</keyword>
<dbReference type="PANTHER" id="PTHR30432:SF1">
    <property type="entry name" value="DNA-BINDING TRANSCRIPTIONAL DUAL REGULATOR MODE"/>
    <property type="match status" value="1"/>
</dbReference>
<dbReference type="SUPFAM" id="SSF50331">
    <property type="entry name" value="MOP-like"/>
    <property type="match status" value="2"/>
</dbReference>
<dbReference type="GO" id="GO:0030151">
    <property type="term" value="F:molybdenum ion binding"/>
    <property type="evidence" value="ECO:0007669"/>
    <property type="project" value="UniProtKB-UniRule"/>
</dbReference>
<evidence type="ECO:0000313" key="8">
    <source>
        <dbReference type="EMBL" id="SUI65717.1"/>
    </source>
</evidence>
<evidence type="ECO:0000256" key="1">
    <source>
        <dbReference type="ARBA" id="ARBA00008110"/>
    </source>
</evidence>
<dbReference type="InterPro" id="IPR008995">
    <property type="entry name" value="Mo/tungstate-bd_C_term_dom"/>
</dbReference>
<dbReference type="Gene3D" id="1.10.10.10">
    <property type="entry name" value="Winged helix-like DNA-binding domain superfamily/Winged helix DNA-binding domain"/>
    <property type="match status" value="1"/>
</dbReference>
<comment type="similarity">
    <text evidence="1 5">Belongs to the ModE family.</text>
</comment>
<dbReference type="PIRSF" id="PIRSF005763">
    <property type="entry name" value="Txn_reg_ModE"/>
    <property type="match status" value="1"/>
</dbReference>
<dbReference type="InterPro" id="IPR051815">
    <property type="entry name" value="Molybdate_resp_trans_reg"/>
</dbReference>
<dbReference type="Pfam" id="PF03459">
    <property type="entry name" value="TOBE"/>
    <property type="match status" value="1"/>
</dbReference>
<evidence type="ECO:0000256" key="4">
    <source>
        <dbReference type="ARBA" id="ARBA00022737"/>
    </source>
</evidence>
<dbReference type="NCBIfam" id="TIGR00638">
    <property type="entry name" value="Mop"/>
    <property type="match status" value="1"/>
</dbReference>
<keyword evidence="9" id="KW-1185">Reference proteome</keyword>
<dbReference type="InterPro" id="IPR016462">
    <property type="entry name" value="ModE"/>
</dbReference>
<protein>
    <submittedName>
        <fullName evidence="8">Transcriptional regulator modE</fullName>
    </submittedName>
</protein>
<dbReference type="SUPFAM" id="SSF46785">
    <property type="entry name" value="Winged helix' DNA-binding domain"/>
    <property type="match status" value="1"/>
</dbReference>
<sequence>MDLKALLTLNNADKLFANPKRIALLKQIRITGSISQGAKQAGISYKAAWDAVNDMNLQAPQPVISSEKGGKGGGGAKLTEFGERLLKLYELMDQMQDMVLKALLDAAVPMDNLLDLMAHFSLKTSARNQLAGEVIALKDDSLNDNVRVKLAGGQEIDAAITHASTDKLGLHIGKKVLLLFKAPAVSIHSLQQPLSSGNRLKGQLLQIKRDTQRSEITLDIGGNDRLYASVCNDSIEGLPLALGDHLQACFEPGQTLIACVS</sequence>
<gene>
    <name evidence="8" type="primary">modE</name>
    <name evidence="8" type="ORF">NCTC10738_01773</name>
</gene>
<dbReference type="Gene3D" id="2.40.50.100">
    <property type="match status" value="2"/>
</dbReference>
<proteinExistence type="inferred from homology"/>
<dbReference type="InterPro" id="IPR036390">
    <property type="entry name" value="WH_DNA-bd_sf"/>
</dbReference>
<evidence type="ECO:0000256" key="6">
    <source>
        <dbReference type="PIRSR" id="PIRSR005763-1"/>
    </source>
</evidence>
<organism evidence="8 9">
    <name type="scientific">Shewanella algae</name>
    <dbReference type="NCBI Taxonomy" id="38313"/>
    <lineage>
        <taxon>Bacteria</taxon>
        <taxon>Pseudomonadati</taxon>
        <taxon>Pseudomonadota</taxon>
        <taxon>Gammaproteobacteria</taxon>
        <taxon>Alteromonadales</taxon>
        <taxon>Shewanellaceae</taxon>
        <taxon>Shewanella</taxon>
    </lineage>
</organism>